<evidence type="ECO:0000256" key="1">
    <source>
        <dbReference type="SAM" id="MobiDB-lite"/>
    </source>
</evidence>
<accession>A0A5J4ZU53</accession>
<organism evidence="2 3">
    <name type="scientific">Nyssa sinensis</name>
    <dbReference type="NCBI Taxonomy" id="561372"/>
    <lineage>
        <taxon>Eukaryota</taxon>
        <taxon>Viridiplantae</taxon>
        <taxon>Streptophyta</taxon>
        <taxon>Embryophyta</taxon>
        <taxon>Tracheophyta</taxon>
        <taxon>Spermatophyta</taxon>
        <taxon>Magnoliopsida</taxon>
        <taxon>eudicotyledons</taxon>
        <taxon>Gunneridae</taxon>
        <taxon>Pentapetalae</taxon>
        <taxon>asterids</taxon>
        <taxon>Cornales</taxon>
        <taxon>Nyssaceae</taxon>
        <taxon>Nyssa</taxon>
    </lineage>
</organism>
<keyword evidence="3" id="KW-1185">Reference proteome</keyword>
<gene>
    <name evidence="2" type="ORF">F0562_011845</name>
</gene>
<protein>
    <submittedName>
        <fullName evidence="2">Uncharacterized protein</fullName>
    </submittedName>
</protein>
<dbReference type="AlphaFoldDB" id="A0A5J4ZU53"/>
<dbReference type="Proteomes" id="UP000325577">
    <property type="component" value="Linkage Group LG5"/>
</dbReference>
<proteinExistence type="predicted"/>
<name>A0A5J4ZU53_9ASTE</name>
<reference evidence="2 3" key="1">
    <citation type="submission" date="2019-09" db="EMBL/GenBank/DDBJ databases">
        <title>A chromosome-level genome assembly of the Chinese tupelo Nyssa sinensis.</title>
        <authorList>
            <person name="Yang X."/>
            <person name="Kang M."/>
            <person name="Yang Y."/>
            <person name="Xiong H."/>
            <person name="Wang M."/>
            <person name="Zhang Z."/>
            <person name="Wang Z."/>
            <person name="Wu H."/>
            <person name="Ma T."/>
            <person name="Liu J."/>
            <person name="Xi Z."/>
        </authorList>
    </citation>
    <scope>NUCLEOTIDE SEQUENCE [LARGE SCALE GENOMIC DNA]</scope>
    <source>
        <strain evidence="2">J267</strain>
        <tissue evidence="2">Leaf</tissue>
    </source>
</reference>
<dbReference type="EMBL" id="CM018048">
    <property type="protein sequence ID" value="KAA8521188.1"/>
    <property type="molecule type" value="Genomic_DNA"/>
</dbReference>
<sequence>MFALNAASLWISHVLNYHLRSNNPFTYCTLLSLVAHVEDIPSLGDVNFENFDYSGKTVGEDSDEQAGHVEVEEEEEDQESDGTLVSTLAQLDEEI</sequence>
<evidence type="ECO:0000313" key="3">
    <source>
        <dbReference type="Proteomes" id="UP000325577"/>
    </source>
</evidence>
<feature type="compositionally biased region" description="Acidic residues" evidence="1">
    <location>
        <begin position="71"/>
        <end position="80"/>
    </location>
</feature>
<evidence type="ECO:0000313" key="2">
    <source>
        <dbReference type="EMBL" id="KAA8521188.1"/>
    </source>
</evidence>
<feature type="region of interest" description="Disordered" evidence="1">
    <location>
        <begin position="54"/>
        <end position="86"/>
    </location>
</feature>